<evidence type="ECO:0000313" key="1">
    <source>
        <dbReference type="EMBL" id="ASU35027.1"/>
    </source>
</evidence>
<reference evidence="1 2" key="1">
    <citation type="submission" date="2017-08" db="EMBL/GenBank/DDBJ databases">
        <title>Complete genome sequence of Mucilaginibacter sp. strain BJC16-A31.</title>
        <authorList>
            <consortium name="Henan University of Science and Technology"/>
            <person name="You X."/>
        </authorList>
    </citation>
    <scope>NUCLEOTIDE SEQUENCE [LARGE SCALE GENOMIC DNA]</scope>
    <source>
        <strain evidence="1 2">BJC16-A31</strain>
    </source>
</reference>
<accession>A0A223NYS2</accession>
<proteinExistence type="predicted"/>
<dbReference type="AlphaFoldDB" id="A0A223NYS2"/>
<keyword evidence="2" id="KW-1185">Reference proteome</keyword>
<dbReference type="KEGG" id="muc:MuYL_3142"/>
<sequence length="50" mass="5708">MNSTQNSQDLFSIPVYICINIPAIFAIKNRQGNMCPCLFLLHLNVKLKEL</sequence>
<name>A0A223NYS2_9SPHI</name>
<dbReference type="Proteomes" id="UP000215002">
    <property type="component" value="Chromosome"/>
</dbReference>
<gene>
    <name evidence="1" type="ORF">MuYL_3142</name>
</gene>
<dbReference type="EMBL" id="CP022743">
    <property type="protein sequence ID" value="ASU35027.1"/>
    <property type="molecule type" value="Genomic_DNA"/>
</dbReference>
<evidence type="ECO:0000313" key="2">
    <source>
        <dbReference type="Proteomes" id="UP000215002"/>
    </source>
</evidence>
<organism evidence="1 2">
    <name type="scientific">Mucilaginibacter xinganensis</name>
    <dbReference type="NCBI Taxonomy" id="1234841"/>
    <lineage>
        <taxon>Bacteria</taxon>
        <taxon>Pseudomonadati</taxon>
        <taxon>Bacteroidota</taxon>
        <taxon>Sphingobacteriia</taxon>
        <taxon>Sphingobacteriales</taxon>
        <taxon>Sphingobacteriaceae</taxon>
        <taxon>Mucilaginibacter</taxon>
    </lineage>
</organism>
<protein>
    <submittedName>
        <fullName evidence="1">Uncharacterized protein</fullName>
    </submittedName>
</protein>